<sequence length="622" mass="72768">MMAETVIFKNTPLGDYLEDVKQGDDVESKIKTIFQSYYTSQARQLSRKRRCISSEVEYFSNKSYALLVKVYSLFSEFLSIYLSETEKSQFIERFRYIICTSQLLNENISPSLYHPQQSSINNKKKKSILFGIVTCDALYWSISGICIVVLALIINWNFKSNIHGIDKRVRYFFVFIISIVVALFLYTYHFRIYSKYIQKRAIFFMKRFVDTSQHFDITINKTLSLIQEVELISRGYLLSSPLPPITRIEANSQSRRCKMLRLLLSTLLSQAFLSYNRTFSLLQTFYSKREFDTLQIMYNLPNSQDFDFLPSYFKEDHSDGLPYLKALFYTIHEKRRQCLVSLLSMSTSSLKNISSWRCIIDQLKSLSDLMSNFDNEIEESLENNERISELSASKIKTNGKNVRWNDYTRNIGLLFQVLRRFQAKLYILKEETNCLIQGDFDENIRDEFLCYYDSLKDDLKVLMEKWESGRNCLLKICVESNTQTSKSLHSNLQKMEDSNPTFRKTLKLDSDNSIDESKNNKALSEITNDWEISSSYSQCPQSSEGMPSSTNEKEVVFETVSNNSELDIQLQKPTRAERIERIKKEREKHLKIKKDREIGMKVVSELKDVLGKRKIKSLNGEN</sequence>
<dbReference type="Proteomes" id="UP000011958">
    <property type="component" value="Unassembled WGS sequence"/>
</dbReference>
<dbReference type="VEuPathDB" id="FungiDB:PNEG_00174"/>
<name>M7PCW5_PNEMU</name>
<dbReference type="GeneID" id="19893872"/>
<protein>
    <recommendedName>
        <fullName evidence="5">Vezatin</fullName>
    </recommendedName>
</protein>
<evidence type="ECO:0000313" key="17">
    <source>
        <dbReference type="Proteomes" id="UP000011958"/>
    </source>
</evidence>
<dbReference type="GO" id="GO:0017022">
    <property type="term" value="F:myosin binding"/>
    <property type="evidence" value="ECO:0007669"/>
    <property type="project" value="InterPro"/>
</dbReference>
<feature type="transmembrane region" description="Helical" evidence="14">
    <location>
        <begin position="169"/>
        <end position="190"/>
    </location>
</feature>
<keyword evidence="9 14" id="KW-1133">Transmembrane helix</keyword>
<dbReference type="STRING" id="1069680.M7PCW5"/>
<comment type="similarity">
    <text evidence="4">Belongs to the vezatin family.</text>
</comment>
<evidence type="ECO:0000313" key="16">
    <source>
        <dbReference type="EMBL" id="EMR11740.1"/>
    </source>
</evidence>
<dbReference type="OMA" id="RIEANSQ"/>
<feature type="coiled-coil region" evidence="13">
    <location>
        <begin position="363"/>
        <end position="390"/>
    </location>
</feature>
<dbReference type="RefSeq" id="XP_007872035.1">
    <property type="nucleotide sequence ID" value="XM_007873844.1"/>
</dbReference>
<keyword evidence="11 14" id="KW-0472">Membrane</keyword>
<evidence type="ECO:0000256" key="2">
    <source>
        <dbReference type="ARBA" id="ARBA00004536"/>
    </source>
</evidence>
<keyword evidence="7 14" id="KW-0812">Transmembrane</keyword>
<reference evidence="17" key="1">
    <citation type="journal article" date="2016" name="Nat. Commun.">
        <title>Genome analysis of three Pneumocystis species reveals adaptation mechanisms to life exclusively in mammalian hosts.</title>
        <authorList>
            <person name="Ma L."/>
            <person name="Chen Z."/>
            <person name="Huang D.W."/>
            <person name="Kutty G."/>
            <person name="Ishihara M."/>
            <person name="Wang H."/>
            <person name="Abouelleil A."/>
            <person name="Bishop L."/>
            <person name="Davey E."/>
            <person name="Deng R."/>
            <person name="Deng X."/>
            <person name="Fan L."/>
            <person name="Fantoni G."/>
            <person name="Fitzgerald M."/>
            <person name="Gogineni E."/>
            <person name="Goldberg J.M."/>
            <person name="Handley G."/>
            <person name="Hu X."/>
            <person name="Huber C."/>
            <person name="Jiao X."/>
            <person name="Jones K."/>
            <person name="Levin J.Z."/>
            <person name="Liu Y."/>
            <person name="Macdonald P."/>
            <person name="Melnikov A."/>
            <person name="Raley C."/>
            <person name="Sassi M."/>
            <person name="Sherman B.T."/>
            <person name="Song X."/>
            <person name="Sykes S."/>
            <person name="Tran B."/>
            <person name="Walsh L."/>
            <person name="Xia Y."/>
            <person name="Yang J."/>
            <person name="Young S."/>
            <person name="Zeng Q."/>
            <person name="Zheng X."/>
            <person name="Stephens R."/>
            <person name="Nusbaum C."/>
            <person name="Birren B.W."/>
            <person name="Azadi P."/>
            <person name="Lempicki R.A."/>
            <person name="Cuomo C.A."/>
            <person name="Kovacs J.A."/>
        </authorList>
    </citation>
    <scope>NUCLEOTIDE SEQUENCE [LARGE SCALE GENOMIC DNA]</scope>
    <source>
        <strain evidence="17">B123</strain>
    </source>
</reference>
<comment type="caution">
    <text evidence="16">The sequence shown here is derived from an EMBL/GenBank/DDBJ whole genome shotgun (WGS) entry which is preliminary data.</text>
</comment>
<evidence type="ECO:0000256" key="11">
    <source>
        <dbReference type="ARBA" id="ARBA00023136"/>
    </source>
</evidence>
<dbReference type="GO" id="GO:0005886">
    <property type="term" value="C:plasma membrane"/>
    <property type="evidence" value="ECO:0007669"/>
    <property type="project" value="UniProtKB-SubCell"/>
</dbReference>
<keyword evidence="10 13" id="KW-0175">Coiled coil</keyword>
<evidence type="ECO:0000256" key="8">
    <source>
        <dbReference type="ARBA" id="ARBA00022949"/>
    </source>
</evidence>
<dbReference type="InterPro" id="IPR026858">
    <property type="entry name" value="Vezatin"/>
</dbReference>
<dbReference type="Pfam" id="PF12632">
    <property type="entry name" value="Vezatin"/>
    <property type="match status" value="1"/>
</dbReference>
<dbReference type="HOGENOM" id="CLU_005766_2_0_1"/>
<evidence type="ECO:0000256" key="7">
    <source>
        <dbReference type="ARBA" id="ARBA00022692"/>
    </source>
</evidence>
<evidence type="ECO:0000256" key="10">
    <source>
        <dbReference type="ARBA" id="ARBA00023054"/>
    </source>
</evidence>
<evidence type="ECO:0000259" key="15">
    <source>
        <dbReference type="Pfam" id="PF12632"/>
    </source>
</evidence>
<keyword evidence="17" id="KW-1185">Reference proteome</keyword>
<evidence type="ECO:0000256" key="5">
    <source>
        <dbReference type="ARBA" id="ARBA00018125"/>
    </source>
</evidence>
<evidence type="ECO:0000256" key="9">
    <source>
        <dbReference type="ARBA" id="ARBA00022989"/>
    </source>
</evidence>
<dbReference type="PANTHER" id="PTHR15989:SF5">
    <property type="entry name" value="VEZATIN"/>
    <property type="match status" value="1"/>
</dbReference>
<proteinExistence type="inferred from homology"/>
<evidence type="ECO:0000256" key="12">
    <source>
        <dbReference type="ARBA" id="ARBA00023242"/>
    </source>
</evidence>
<dbReference type="EMBL" id="AFWA02000005">
    <property type="protein sequence ID" value="EMR11740.1"/>
    <property type="molecule type" value="Genomic_DNA"/>
</dbReference>
<keyword evidence="8" id="KW-0965">Cell junction</keyword>
<keyword evidence="6" id="KW-1003">Cell membrane</keyword>
<feature type="domain" description="Myosin-binding" evidence="15">
    <location>
        <begin position="146"/>
        <end position="425"/>
    </location>
</feature>
<organism evidence="16 17">
    <name type="scientific">Pneumocystis murina (strain B123)</name>
    <name type="common">Mouse pneumocystis pneumonia agent</name>
    <name type="synonym">Pneumocystis carinii f. sp. muris</name>
    <dbReference type="NCBI Taxonomy" id="1069680"/>
    <lineage>
        <taxon>Eukaryota</taxon>
        <taxon>Fungi</taxon>
        <taxon>Dikarya</taxon>
        <taxon>Ascomycota</taxon>
        <taxon>Taphrinomycotina</taxon>
        <taxon>Pneumocystomycetes</taxon>
        <taxon>Pneumocystaceae</taxon>
        <taxon>Pneumocystis</taxon>
    </lineage>
</organism>
<dbReference type="GO" id="GO:0005634">
    <property type="term" value="C:nucleus"/>
    <property type="evidence" value="ECO:0007669"/>
    <property type="project" value="UniProtKB-SubCell"/>
</dbReference>
<evidence type="ECO:0000256" key="14">
    <source>
        <dbReference type="SAM" id="Phobius"/>
    </source>
</evidence>
<dbReference type="GO" id="GO:0098609">
    <property type="term" value="P:cell-cell adhesion"/>
    <property type="evidence" value="ECO:0007669"/>
    <property type="project" value="InterPro"/>
</dbReference>
<evidence type="ECO:0000256" key="1">
    <source>
        <dbReference type="ARBA" id="ARBA00004123"/>
    </source>
</evidence>
<dbReference type="eggNOG" id="ENOG502QSNT">
    <property type="taxonomic scope" value="Eukaryota"/>
</dbReference>
<keyword evidence="12" id="KW-0539">Nucleus</keyword>
<dbReference type="OrthoDB" id="21151at2759"/>
<gene>
    <name evidence="16" type="ORF">PNEG_00174</name>
</gene>
<feature type="transmembrane region" description="Helical" evidence="14">
    <location>
        <begin position="128"/>
        <end position="154"/>
    </location>
</feature>
<dbReference type="PANTHER" id="PTHR15989">
    <property type="entry name" value="VEZATIN"/>
    <property type="match status" value="1"/>
</dbReference>
<accession>M7PCW5</accession>
<evidence type="ECO:0000256" key="3">
    <source>
        <dbReference type="ARBA" id="ARBA00004651"/>
    </source>
</evidence>
<dbReference type="InterPro" id="IPR026859">
    <property type="entry name" value="Myosin-bd"/>
</dbReference>
<comment type="subcellular location">
    <subcellularLocation>
        <location evidence="2">Cell junction</location>
        <location evidence="2">Adherens junction</location>
    </subcellularLocation>
    <subcellularLocation>
        <location evidence="3">Cell membrane</location>
        <topology evidence="3">Multi-pass membrane protein</topology>
    </subcellularLocation>
    <subcellularLocation>
        <location evidence="1">Nucleus</location>
    </subcellularLocation>
</comment>
<evidence type="ECO:0000256" key="13">
    <source>
        <dbReference type="SAM" id="Coils"/>
    </source>
</evidence>
<evidence type="ECO:0000256" key="4">
    <source>
        <dbReference type="ARBA" id="ARBA00007245"/>
    </source>
</evidence>
<dbReference type="AlphaFoldDB" id="M7PCW5"/>
<evidence type="ECO:0000256" key="6">
    <source>
        <dbReference type="ARBA" id="ARBA00022475"/>
    </source>
</evidence>